<protein>
    <submittedName>
        <fullName evidence="2">Protein C3orf33</fullName>
    </submittedName>
</protein>
<dbReference type="InterPro" id="IPR035437">
    <property type="entry name" value="SNase_OB-fold_sf"/>
</dbReference>
<accession>A0AAJ7BQ51</accession>
<dbReference type="GO" id="GO:0005615">
    <property type="term" value="C:extracellular space"/>
    <property type="evidence" value="ECO:0007669"/>
    <property type="project" value="TreeGrafter"/>
</dbReference>
<organism evidence="1 2">
    <name type="scientific">Cephus cinctus</name>
    <name type="common">Wheat stem sawfly</name>
    <dbReference type="NCBI Taxonomy" id="211228"/>
    <lineage>
        <taxon>Eukaryota</taxon>
        <taxon>Metazoa</taxon>
        <taxon>Ecdysozoa</taxon>
        <taxon>Arthropoda</taxon>
        <taxon>Hexapoda</taxon>
        <taxon>Insecta</taxon>
        <taxon>Pterygota</taxon>
        <taxon>Neoptera</taxon>
        <taxon>Endopterygota</taxon>
        <taxon>Hymenoptera</taxon>
        <taxon>Cephoidea</taxon>
        <taxon>Cephidae</taxon>
        <taxon>Cephus</taxon>
    </lineage>
</organism>
<reference evidence="2" key="1">
    <citation type="submission" date="2025-08" db="UniProtKB">
        <authorList>
            <consortium name="RefSeq"/>
        </authorList>
    </citation>
    <scope>IDENTIFICATION</scope>
</reference>
<keyword evidence="1" id="KW-1185">Reference proteome</keyword>
<evidence type="ECO:0000313" key="1">
    <source>
        <dbReference type="Proteomes" id="UP000694920"/>
    </source>
</evidence>
<dbReference type="InterPro" id="IPR042421">
    <property type="entry name" value="C3orf33-like"/>
</dbReference>
<dbReference type="GeneID" id="107265769"/>
<dbReference type="AlphaFoldDB" id="A0AAJ7BQ51"/>
<gene>
    <name evidence="2" type="primary">LOC107265769</name>
</gene>
<evidence type="ECO:0000313" key="2">
    <source>
        <dbReference type="RefSeq" id="XP_015591036.1"/>
    </source>
</evidence>
<name>A0AAJ7BQ51_CEPCN</name>
<proteinExistence type="predicted"/>
<dbReference type="PANTHER" id="PTHR28434:SF1">
    <property type="entry name" value="PROTEIN C3ORF33"/>
    <property type="match status" value="1"/>
</dbReference>
<dbReference type="KEGG" id="ccin:107265769"/>
<dbReference type="SUPFAM" id="SSF50199">
    <property type="entry name" value="Staphylococcal nuclease"/>
    <property type="match status" value="1"/>
</dbReference>
<dbReference type="Proteomes" id="UP000694920">
    <property type="component" value="Unplaced"/>
</dbReference>
<sequence>MSSEKMTNIFERFALYMEGNTRGVEIMTYGVASIGLLTALYKIRPFAKFTKPFDVPQYFLKSKVPLKGKVVQIQIDNGPLIMVDHKPLIPLPRLGKSKQLPVKIAGVDVNSNGISWLQTVVNNNEVVFTPLLKDKNWLECTVALLQKDQESLQIGRQLVALGFGTVRQLPADLLKNKEVSSYQKSLLIAQKWAQRRRNGYWQFIKQPTLIWQIKNAVNQKLSSILPTVIVKQFNI</sequence>
<dbReference type="RefSeq" id="XP_015591036.1">
    <property type="nucleotide sequence ID" value="XM_015735550.2"/>
</dbReference>
<dbReference type="PANTHER" id="PTHR28434">
    <property type="entry name" value="PROTEIN C3ORF33"/>
    <property type="match status" value="1"/>
</dbReference>